<evidence type="ECO:0000256" key="1">
    <source>
        <dbReference type="SAM" id="MobiDB-lite"/>
    </source>
</evidence>
<protein>
    <submittedName>
        <fullName evidence="2">Uncharacterized protein</fullName>
    </submittedName>
</protein>
<dbReference type="EMBL" id="ML994068">
    <property type="protein sequence ID" value="KAF2199567.1"/>
    <property type="molecule type" value="Genomic_DNA"/>
</dbReference>
<feature type="region of interest" description="Disordered" evidence="1">
    <location>
        <begin position="107"/>
        <end position="211"/>
    </location>
</feature>
<feature type="compositionally biased region" description="Gly residues" evidence="1">
    <location>
        <begin position="359"/>
        <end position="374"/>
    </location>
</feature>
<evidence type="ECO:0000313" key="3">
    <source>
        <dbReference type="Proteomes" id="UP000799536"/>
    </source>
</evidence>
<accession>A0A9P4MR38</accession>
<feature type="region of interest" description="Disordered" evidence="1">
    <location>
        <begin position="224"/>
        <end position="443"/>
    </location>
</feature>
<sequence>MNASRWAPKPPVEDPPPPATGHLSPHAETSQPAEQQLTKPAPGGDASEPTSSIHIEEPAPVEPSTAPSYDYDNMAPYDYNTMEGFAQTASTDDLFFDDDIIPVAEPVVEQATVELPEPEPPLAASEKSPSTTIRTSNGHREPRGGNRGRGRGGRRGGAHSGREQTAPTDNTQAESATTTSAEADSAAPTTPKLVPSVRGDRTLTGGNARTRLTDAELEARIASIKSKNSSREAAHARAERDAANFEAREALAAQLSEEKKRQNAEKMRERQRAERQNRQQMMGERERNRLRKLEAVKGREWDFEKEEGFSGTGEERRRGAARGAYGGVVSSPKPSAGAPDEAPRQGEDVDSPPPAQRGGYRGRGNRGSRGGRGGSQRVEPGKPQNPPTEADFPDLPAPTSAASKDVGIPKELAFPIRTKGTGVEKEEQGSGEKKSWADQVEGI</sequence>
<reference evidence="2" key="1">
    <citation type="journal article" date="2020" name="Stud. Mycol.">
        <title>101 Dothideomycetes genomes: a test case for predicting lifestyles and emergence of pathogens.</title>
        <authorList>
            <person name="Haridas S."/>
            <person name="Albert R."/>
            <person name="Binder M."/>
            <person name="Bloem J."/>
            <person name="Labutti K."/>
            <person name="Salamov A."/>
            <person name="Andreopoulos B."/>
            <person name="Baker S."/>
            <person name="Barry K."/>
            <person name="Bills G."/>
            <person name="Bluhm B."/>
            <person name="Cannon C."/>
            <person name="Castanera R."/>
            <person name="Culley D."/>
            <person name="Daum C."/>
            <person name="Ezra D."/>
            <person name="Gonzalez J."/>
            <person name="Henrissat B."/>
            <person name="Kuo A."/>
            <person name="Liang C."/>
            <person name="Lipzen A."/>
            <person name="Lutzoni F."/>
            <person name="Magnuson J."/>
            <person name="Mondo S."/>
            <person name="Nolan M."/>
            <person name="Ohm R."/>
            <person name="Pangilinan J."/>
            <person name="Park H.-J."/>
            <person name="Ramirez L."/>
            <person name="Alfaro M."/>
            <person name="Sun H."/>
            <person name="Tritt A."/>
            <person name="Yoshinaga Y."/>
            <person name="Zwiers L.-H."/>
            <person name="Turgeon B."/>
            <person name="Goodwin S."/>
            <person name="Spatafora J."/>
            <person name="Crous P."/>
            <person name="Grigoriev I."/>
        </authorList>
    </citation>
    <scope>NUCLEOTIDE SEQUENCE</scope>
    <source>
        <strain evidence="2">ATCC 74209</strain>
    </source>
</reference>
<feature type="compositionally biased region" description="Basic and acidic residues" evidence="1">
    <location>
        <begin position="229"/>
        <end position="249"/>
    </location>
</feature>
<gene>
    <name evidence="2" type="ORF">GQ43DRAFT_482342</name>
</gene>
<evidence type="ECO:0000313" key="2">
    <source>
        <dbReference type="EMBL" id="KAF2199567.1"/>
    </source>
</evidence>
<organism evidence="2 3">
    <name type="scientific">Delitschia confertaspora ATCC 74209</name>
    <dbReference type="NCBI Taxonomy" id="1513339"/>
    <lineage>
        <taxon>Eukaryota</taxon>
        <taxon>Fungi</taxon>
        <taxon>Dikarya</taxon>
        <taxon>Ascomycota</taxon>
        <taxon>Pezizomycotina</taxon>
        <taxon>Dothideomycetes</taxon>
        <taxon>Pleosporomycetidae</taxon>
        <taxon>Pleosporales</taxon>
        <taxon>Delitschiaceae</taxon>
        <taxon>Delitschia</taxon>
    </lineage>
</organism>
<feature type="compositionally biased region" description="Polar residues" evidence="1">
    <location>
        <begin position="27"/>
        <end position="38"/>
    </location>
</feature>
<comment type="caution">
    <text evidence="2">The sequence shown here is derived from an EMBL/GenBank/DDBJ whole genome shotgun (WGS) entry which is preliminary data.</text>
</comment>
<proteinExistence type="predicted"/>
<feature type="compositionally biased region" description="Basic and acidic residues" evidence="1">
    <location>
        <begin position="422"/>
        <end position="436"/>
    </location>
</feature>
<dbReference type="Proteomes" id="UP000799536">
    <property type="component" value="Unassembled WGS sequence"/>
</dbReference>
<name>A0A9P4MR38_9PLEO</name>
<feature type="compositionally biased region" description="Low complexity" evidence="1">
    <location>
        <begin position="171"/>
        <end position="191"/>
    </location>
</feature>
<feature type="compositionally biased region" description="Basic residues" evidence="1">
    <location>
        <begin position="146"/>
        <end position="157"/>
    </location>
</feature>
<feature type="compositionally biased region" description="Basic and acidic residues" evidence="1">
    <location>
        <begin position="256"/>
        <end position="318"/>
    </location>
</feature>
<feature type="compositionally biased region" description="Pro residues" evidence="1">
    <location>
        <begin position="8"/>
        <end position="19"/>
    </location>
</feature>
<dbReference type="OrthoDB" id="2402960at2759"/>
<feature type="region of interest" description="Disordered" evidence="1">
    <location>
        <begin position="1"/>
        <end position="78"/>
    </location>
</feature>
<keyword evidence="3" id="KW-1185">Reference proteome</keyword>
<dbReference type="AlphaFoldDB" id="A0A9P4MR38"/>